<keyword evidence="2" id="KW-0067">ATP-binding</keyword>
<dbReference type="Gene3D" id="3.40.1390.10">
    <property type="entry name" value="MurE/MurF, N-terminal domain"/>
    <property type="match status" value="1"/>
</dbReference>
<proteinExistence type="inferred from homology"/>
<dbReference type="GO" id="GO:0005524">
    <property type="term" value="F:ATP binding"/>
    <property type="evidence" value="ECO:0007669"/>
    <property type="project" value="UniProtKB-UniRule"/>
</dbReference>
<dbReference type="InterPro" id="IPR035911">
    <property type="entry name" value="MurE/MurF_N"/>
</dbReference>
<dbReference type="NCBIfam" id="NF001126">
    <property type="entry name" value="PRK00139.1-4"/>
    <property type="match status" value="1"/>
</dbReference>
<accession>A0A7C3LVL9</accession>
<feature type="binding site" evidence="2">
    <location>
        <position position="402"/>
    </location>
    <ligand>
        <name>meso-2,6-diaminopimelate</name>
        <dbReference type="ChEBI" id="CHEBI:57791"/>
    </ligand>
</feature>
<evidence type="ECO:0000259" key="5">
    <source>
        <dbReference type="Pfam" id="PF08245"/>
    </source>
</evidence>
<dbReference type="EC" id="6.3.2.13" evidence="2"/>
<dbReference type="Pfam" id="PF08245">
    <property type="entry name" value="Mur_ligase_M"/>
    <property type="match status" value="1"/>
</dbReference>
<comment type="catalytic activity">
    <reaction evidence="2">
        <text>UDP-N-acetyl-alpha-D-muramoyl-L-alanyl-D-glutamate + meso-2,6-diaminopimelate + ATP = UDP-N-acetyl-alpha-D-muramoyl-L-alanyl-gamma-D-glutamyl-meso-2,6-diaminopimelate + ADP + phosphate + H(+)</text>
        <dbReference type="Rhea" id="RHEA:23676"/>
        <dbReference type="ChEBI" id="CHEBI:15378"/>
        <dbReference type="ChEBI" id="CHEBI:30616"/>
        <dbReference type="ChEBI" id="CHEBI:43474"/>
        <dbReference type="ChEBI" id="CHEBI:57791"/>
        <dbReference type="ChEBI" id="CHEBI:83900"/>
        <dbReference type="ChEBI" id="CHEBI:83905"/>
        <dbReference type="ChEBI" id="CHEBI:456216"/>
        <dbReference type="EC" id="6.3.2.13"/>
    </reaction>
</comment>
<dbReference type="GO" id="GO:0071555">
    <property type="term" value="P:cell wall organization"/>
    <property type="evidence" value="ECO:0007669"/>
    <property type="project" value="UniProtKB-KW"/>
</dbReference>
<dbReference type="GO" id="GO:0000287">
    <property type="term" value="F:magnesium ion binding"/>
    <property type="evidence" value="ECO:0007669"/>
    <property type="project" value="UniProtKB-UniRule"/>
</dbReference>
<dbReference type="AlphaFoldDB" id="A0A7C3LVL9"/>
<feature type="binding site" evidence="2">
    <location>
        <position position="202"/>
    </location>
    <ligand>
        <name>UDP-N-acetyl-alpha-D-muramoyl-L-alanyl-D-glutamate</name>
        <dbReference type="ChEBI" id="CHEBI:83900"/>
    </ligand>
</feature>
<dbReference type="GO" id="GO:0009252">
    <property type="term" value="P:peptidoglycan biosynthetic process"/>
    <property type="evidence" value="ECO:0007669"/>
    <property type="project" value="UniProtKB-UniRule"/>
</dbReference>
<dbReference type="SUPFAM" id="SSF53244">
    <property type="entry name" value="MurD-like peptide ligases, peptide-binding domain"/>
    <property type="match status" value="1"/>
</dbReference>
<comment type="cofactor">
    <cofactor evidence="2">
        <name>Mg(2+)</name>
        <dbReference type="ChEBI" id="CHEBI:18420"/>
    </cofactor>
</comment>
<comment type="function">
    <text evidence="2">Catalyzes the addition of meso-diaminopimelic acid to the nucleotide precursor UDP-N-acetylmuramoyl-L-alanyl-D-glutamate (UMAG) in the biosynthesis of bacterial cell-wall peptidoglycan.</text>
</comment>
<feature type="short sequence motif" description="Meso-diaminopimelate recognition motif" evidence="2">
    <location>
        <begin position="426"/>
        <end position="429"/>
    </location>
</feature>
<evidence type="ECO:0000256" key="1">
    <source>
        <dbReference type="ARBA" id="ARBA00005898"/>
    </source>
</evidence>
<comment type="caution">
    <text evidence="2">Lacks conserved residue(s) required for the propagation of feature annotation.</text>
</comment>
<comment type="caution">
    <text evidence="6">The sequence shown here is derived from an EMBL/GenBank/DDBJ whole genome shotgun (WGS) entry which is preliminary data.</text>
</comment>
<keyword evidence="2 3" id="KW-0131">Cell cycle</keyword>
<feature type="binding site" evidence="2">
    <location>
        <position position="482"/>
    </location>
    <ligand>
        <name>meso-2,6-diaminopimelate</name>
        <dbReference type="ChEBI" id="CHEBI:57791"/>
    </ligand>
</feature>
<keyword evidence="2 3" id="KW-0573">Peptidoglycan synthesis</keyword>
<comment type="similarity">
    <text evidence="1 2">Belongs to the MurCDEF family. MurE subfamily.</text>
</comment>
<dbReference type="InterPro" id="IPR036615">
    <property type="entry name" value="Mur_ligase_C_dom_sf"/>
</dbReference>
<dbReference type="PANTHER" id="PTHR23135:SF4">
    <property type="entry name" value="UDP-N-ACETYLMURAMOYL-L-ALANYL-D-GLUTAMATE--2,6-DIAMINOPIMELATE LIGASE MURE HOMOLOG, CHLOROPLASTIC"/>
    <property type="match status" value="1"/>
</dbReference>
<keyword evidence="2" id="KW-0460">Magnesium</keyword>
<dbReference type="Gene3D" id="3.40.1190.10">
    <property type="entry name" value="Mur-like, catalytic domain"/>
    <property type="match status" value="1"/>
</dbReference>
<keyword evidence="2 6" id="KW-0436">Ligase</keyword>
<reference evidence="6" key="1">
    <citation type="journal article" date="2020" name="mSystems">
        <title>Genome- and Community-Level Interaction Insights into Carbon Utilization and Element Cycling Functions of Hydrothermarchaeota in Hydrothermal Sediment.</title>
        <authorList>
            <person name="Zhou Z."/>
            <person name="Liu Y."/>
            <person name="Xu W."/>
            <person name="Pan J."/>
            <person name="Luo Z.H."/>
            <person name="Li M."/>
        </authorList>
    </citation>
    <scope>NUCLEOTIDE SEQUENCE [LARGE SCALE GENOMIC DNA]</scope>
    <source>
        <strain evidence="6">SpSt-902</strain>
    </source>
</reference>
<organism evidence="6">
    <name type="scientific">Leptospirillum ferriphilum</name>
    <dbReference type="NCBI Taxonomy" id="178606"/>
    <lineage>
        <taxon>Bacteria</taxon>
        <taxon>Pseudomonadati</taxon>
        <taxon>Nitrospirota</taxon>
        <taxon>Nitrospiria</taxon>
        <taxon>Nitrospirales</taxon>
        <taxon>Nitrospiraceae</taxon>
        <taxon>Leptospirillum</taxon>
    </lineage>
</organism>
<comment type="pathway">
    <text evidence="2 3">Cell wall biogenesis; peptidoglycan biosynthesis.</text>
</comment>
<feature type="binding site" evidence="2">
    <location>
        <position position="168"/>
    </location>
    <ligand>
        <name>UDP-N-acetyl-alpha-D-muramoyl-L-alanyl-D-glutamate</name>
        <dbReference type="ChEBI" id="CHEBI:83900"/>
    </ligand>
</feature>
<dbReference type="EMBL" id="DTMM01000206">
    <property type="protein sequence ID" value="HFT94161.1"/>
    <property type="molecule type" value="Genomic_DNA"/>
</dbReference>
<gene>
    <name evidence="2" type="primary">murE</name>
    <name evidence="6" type="ORF">ENX03_09585</name>
</gene>
<evidence type="ECO:0000313" key="6">
    <source>
        <dbReference type="EMBL" id="HFT94161.1"/>
    </source>
</evidence>
<dbReference type="InterPro" id="IPR005761">
    <property type="entry name" value="UDP-N-AcMur-Glu-dNH2Pim_ligase"/>
</dbReference>
<dbReference type="GO" id="GO:0005737">
    <property type="term" value="C:cytoplasm"/>
    <property type="evidence" value="ECO:0007669"/>
    <property type="project" value="UniProtKB-SubCell"/>
</dbReference>
<dbReference type="InterPro" id="IPR036565">
    <property type="entry name" value="Mur-like_cat_sf"/>
</dbReference>
<dbReference type="SUPFAM" id="SSF53623">
    <property type="entry name" value="MurD-like peptide ligases, catalytic domain"/>
    <property type="match status" value="1"/>
</dbReference>
<dbReference type="InterPro" id="IPR004101">
    <property type="entry name" value="Mur_ligase_C"/>
</dbReference>
<feature type="modified residue" description="N6-carboxylysine" evidence="2">
    <location>
        <position position="236"/>
    </location>
</feature>
<feature type="binding site" evidence="2">
    <location>
        <begin position="169"/>
        <end position="170"/>
    </location>
    <ligand>
        <name>UDP-N-acetyl-alpha-D-muramoyl-L-alanyl-D-glutamate</name>
        <dbReference type="ChEBI" id="CHEBI:83900"/>
    </ligand>
</feature>
<feature type="binding site" evidence="2">
    <location>
        <begin position="127"/>
        <end position="133"/>
    </location>
    <ligand>
        <name>ATP</name>
        <dbReference type="ChEBI" id="CHEBI:30616"/>
    </ligand>
</feature>
<dbReference type="Gene3D" id="3.90.190.20">
    <property type="entry name" value="Mur ligase, C-terminal domain"/>
    <property type="match status" value="1"/>
</dbReference>
<dbReference type="GO" id="GO:0008765">
    <property type="term" value="F:UDP-N-acetylmuramoylalanyl-D-glutamate-2,6-diaminopimelate ligase activity"/>
    <property type="evidence" value="ECO:0007669"/>
    <property type="project" value="UniProtKB-UniRule"/>
</dbReference>
<dbReference type="Pfam" id="PF02875">
    <property type="entry name" value="Mur_ligase_C"/>
    <property type="match status" value="1"/>
</dbReference>
<feature type="domain" description="Mur ligase central" evidence="5">
    <location>
        <begin position="125"/>
        <end position="330"/>
    </location>
</feature>
<dbReference type="UniPathway" id="UPA00219"/>
<evidence type="ECO:0000256" key="2">
    <source>
        <dbReference type="HAMAP-Rule" id="MF_00208"/>
    </source>
</evidence>
<evidence type="ECO:0000259" key="4">
    <source>
        <dbReference type="Pfam" id="PF02875"/>
    </source>
</evidence>
<feature type="binding site" evidence="2">
    <location>
        <position position="478"/>
    </location>
    <ligand>
        <name>meso-2,6-diaminopimelate</name>
        <dbReference type="ChEBI" id="CHEBI:57791"/>
    </ligand>
</feature>
<sequence length="509" mass="55818">MSLNATTHDRNWLARRLPPPVRGQLPESVVAIEDHSRQVVPGTLFLVRPGAGFRWEFVEEALDRGATFFVIQRDQLPELVQRAGLMERLEKTAGLSLVDDLAGTVGSLASEWWGEPSTRLRVVGVTGTNGKTTSSFLTRAVCRAGGMSCGLIGTVVFDVGEGELEAPQTTPGALYIQSLFARSLENGLSAVSMEVSSHALDQERLSGTAFSVVHFTNLTRDHLDYHKTMERYFEAKRKLMFWSNPDGRHPVAVVNVDNLYGQKLAEELFRSDRTVLTYGEDAGAMISPRGEEVGLSGIRGTIRTPGGEIQIESSLSGHYNLQNIMGAIGCGIALGLPLERISEGIRSLRGVPGRFERVDFPAEFSVIVDYAHTDDALSNLLNAVRPVTKGKVISVFGCGGDRDRGKRPRMGKVAGELSDFVVLTSDNPRTESPEAILDEIEPGLRDTRTPYVRIPDRRVAIYEAVRRARPGDAVVIAGKGHENYQILGKEKIHFDDREIAIQALRELSS</sequence>
<keyword evidence="2 3" id="KW-0132">Cell division</keyword>
<feature type="binding site" evidence="2">
    <location>
        <position position="36"/>
    </location>
    <ligand>
        <name>UDP-N-acetyl-alpha-D-muramoyl-L-alanyl-D-glutamate</name>
        <dbReference type="ChEBI" id="CHEBI:83900"/>
    </ligand>
</feature>
<keyword evidence="2 3" id="KW-0133">Cell shape</keyword>
<dbReference type="GO" id="GO:0008360">
    <property type="term" value="P:regulation of cell shape"/>
    <property type="evidence" value="ECO:0007669"/>
    <property type="project" value="UniProtKB-KW"/>
</dbReference>
<keyword evidence="2" id="KW-0547">Nucleotide-binding</keyword>
<dbReference type="InterPro" id="IPR013221">
    <property type="entry name" value="Mur_ligase_cen"/>
</dbReference>
<protein>
    <recommendedName>
        <fullName evidence="2">UDP-N-acetylmuramoyl-L-alanyl-D-glutamate--2,6-diaminopimelate ligase</fullName>
        <ecNumber evidence="2">6.3.2.13</ecNumber>
    </recommendedName>
    <alternativeName>
        <fullName evidence="2">Meso-A2pm-adding enzyme</fullName>
    </alternativeName>
    <alternativeName>
        <fullName evidence="2">Meso-diaminopimelate-adding enzyme</fullName>
    </alternativeName>
    <alternativeName>
        <fullName evidence="2">UDP-MurNAc-L-Ala-D-Glu:meso-diaminopimelate ligase</fullName>
    </alternativeName>
    <alternativeName>
        <fullName evidence="2">UDP-MurNAc-tripeptide synthetase</fullName>
    </alternativeName>
    <alternativeName>
        <fullName evidence="2">UDP-N-acetylmuramyl-tripeptide synthetase</fullName>
    </alternativeName>
</protein>
<comment type="PTM">
    <text evidence="2">Carboxylation is probably crucial for Mg(2+) binding and, consequently, for the gamma-phosphate positioning of ATP.</text>
</comment>
<keyword evidence="2 3" id="KW-0961">Cell wall biogenesis/degradation</keyword>
<dbReference type="GO" id="GO:0051301">
    <property type="term" value="P:cell division"/>
    <property type="evidence" value="ECO:0007669"/>
    <property type="project" value="UniProtKB-KW"/>
</dbReference>
<dbReference type="HAMAP" id="MF_00208">
    <property type="entry name" value="MurE"/>
    <property type="match status" value="1"/>
</dbReference>
<dbReference type="SUPFAM" id="SSF63418">
    <property type="entry name" value="MurE/MurF N-terminal domain"/>
    <property type="match status" value="1"/>
</dbReference>
<feature type="binding site" evidence="2">
    <location>
        <position position="204"/>
    </location>
    <ligand>
        <name>UDP-N-acetyl-alpha-D-muramoyl-L-alanyl-D-glutamate</name>
        <dbReference type="ChEBI" id="CHEBI:83900"/>
    </ligand>
</feature>
<evidence type="ECO:0000256" key="3">
    <source>
        <dbReference type="RuleBase" id="RU004135"/>
    </source>
</evidence>
<dbReference type="PANTHER" id="PTHR23135">
    <property type="entry name" value="MUR LIGASE FAMILY MEMBER"/>
    <property type="match status" value="1"/>
</dbReference>
<comment type="subcellular location">
    <subcellularLocation>
        <location evidence="2 3">Cytoplasm</location>
    </subcellularLocation>
</comment>
<keyword evidence="2" id="KW-0963">Cytoplasm</keyword>
<feature type="binding site" evidence="2">
    <location>
        <position position="196"/>
    </location>
    <ligand>
        <name>UDP-N-acetyl-alpha-D-muramoyl-L-alanyl-D-glutamate</name>
        <dbReference type="ChEBI" id="CHEBI:83900"/>
    </ligand>
</feature>
<feature type="binding site" evidence="2">
    <location>
        <begin position="426"/>
        <end position="429"/>
    </location>
    <ligand>
        <name>meso-2,6-diaminopimelate</name>
        <dbReference type="ChEBI" id="CHEBI:57791"/>
    </ligand>
</feature>
<feature type="domain" description="Mur ligase C-terminal" evidence="4">
    <location>
        <begin position="353"/>
        <end position="480"/>
    </location>
</feature>
<name>A0A7C3LVL9_9BACT</name>
<dbReference type="NCBIfam" id="TIGR01085">
    <property type="entry name" value="murE"/>
    <property type="match status" value="1"/>
</dbReference>